<keyword evidence="3" id="KW-1185">Reference proteome</keyword>
<proteinExistence type="predicted"/>
<accession>A0A6G8B080</accession>
<feature type="transmembrane region" description="Helical" evidence="1">
    <location>
        <begin position="56"/>
        <end position="79"/>
    </location>
</feature>
<keyword evidence="1" id="KW-0472">Membrane</keyword>
<protein>
    <recommendedName>
        <fullName evidence="4">Integral membrane protein</fullName>
    </recommendedName>
</protein>
<dbReference type="Proteomes" id="UP000500741">
    <property type="component" value="Chromosome"/>
</dbReference>
<keyword evidence="1" id="KW-0812">Transmembrane</keyword>
<evidence type="ECO:0000256" key="1">
    <source>
        <dbReference type="SAM" id="Phobius"/>
    </source>
</evidence>
<dbReference type="EMBL" id="CP049888">
    <property type="protein sequence ID" value="QIL50718.1"/>
    <property type="molecule type" value="Genomic_DNA"/>
</dbReference>
<evidence type="ECO:0008006" key="4">
    <source>
        <dbReference type="Google" id="ProtNLM"/>
    </source>
</evidence>
<name>A0A6G8B080_9LACO</name>
<reference evidence="2 3" key="1">
    <citation type="submission" date="2020-03" db="EMBL/GenBank/DDBJ databases">
        <title>Weissella sp. nov., isolated from Cybister lewisianus.</title>
        <authorList>
            <person name="Hyun D.-W."/>
            <person name="Bae J.-W."/>
        </authorList>
    </citation>
    <scope>NUCLEOTIDE SEQUENCE [LARGE SCALE GENOMIC DNA]</scope>
    <source>
        <strain evidence="2 3">HDW19</strain>
    </source>
</reference>
<gene>
    <name evidence="2" type="ORF">G7084_04935</name>
</gene>
<feature type="transmembrane region" description="Helical" evidence="1">
    <location>
        <begin position="91"/>
        <end position="111"/>
    </location>
</feature>
<feature type="transmembrane region" description="Helical" evidence="1">
    <location>
        <begin position="162"/>
        <end position="185"/>
    </location>
</feature>
<feature type="transmembrane region" description="Helical" evidence="1">
    <location>
        <begin position="12"/>
        <end position="36"/>
    </location>
</feature>
<evidence type="ECO:0000313" key="2">
    <source>
        <dbReference type="EMBL" id="QIL50718.1"/>
    </source>
</evidence>
<organism evidence="2 3">
    <name type="scientific">Weissella coleopterorum</name>
    <dbReference type="NCBI Taxonomy" id="2714949"/>
    <lineage>
        <taxon>Bacteria</taxon>
        <taxon>Bacillati</taxon>
        <taxon>Bacillota</taxon>
        <taxon>Bacilli</taxon>
        <taxon>Lactobacillales</taxon>
        <taxon>Lactobacillaceae</taxon>
        <taxon>Weissella</taxon>
    </lineage>
</organism>
<dbReference type="AlphaFoldDB" id="A0A6G8B080"/>
<evidence type="ECO:0000313" key="3">
    <source>
        <dbReference type="Proteomes" id="UP000500741"/>
    </source>
</evidence>
<feature type="transmembrane region" description="Helical" evidence="1">
    <location>
        <begin position="191"/>
        <end position="208"/>
    </location>
</feature>
<dbReference type="RefSeq" id="WP_166010594.1">
    <property type="nucleotide sequence ID" value="NZ_CP049888.1"/>
</dbReference>
<keyword evidence="1" id="KW-1133">Transmembrane helix</keyword>
<feature type="transmembrane region" description="Helical" evidence="1">
    <location>
        <begin position="123"/>
        <end position="142"/>
    </location>
</feature>
<sequence>MNQGWWQNKYVWALGLFGGLLNLIQPIIGVLIWPFYQPNTHILAILVASDQPKRMIFTGLNICITIALLIFSWALVQYYRKRNETLIQQKLQQFIIAFTLLQIIRWEIPILHLADISQATNLYIGYLLLVGLIIFGMAWLYWQIGQSFQAIGQTSFANLWQLSGALMMIFEFSLIITQVIGWPLAGIFDQLINFILVYPIMFNSWHFTKAAR</sequence>
<dbReference type="KEGG" id="wco:G7084_04935"/>